<dbReference type="SUPFAM" id="SSF51703">
    <property type="entry name" value="Cobalamin (vitamin B12)-dependent enzymes"/>
    <property type="match status" value="1"/>
</dbReference>
<dbReference type="PANTHER" id="PTHR43087:SF1">
    <property type="entry name" value="LAO_AO TRANSPORT SYSTEM ATPASE"/>
    <property type="match status" value="1"/>
</dbReference>
<organism evidence="5 6">
    <name type="scientific">Oceanospirillum sediminis</name>
    <dbReference type="NCBI Taxonomy" id="2760088"/>
    <lineage>
        <taxon>Bacteria</taxon>
        <taxon>Pseudomonadati</taxon>
        <taxon>Pseudomonadota</taxon>
        <taxon>Gammaproteobacteria</taxon>
        <taxon>Oceanospirillales</taxon>
        <taxon>Oceanospirillaceae</taxon>
        <taxon>Oceanospirillum</taxon>
    </lineage>
</organism>
<keyword evidence="6" id="KW-1185">Reference proteome</keyword>
<dbReference type="GO" id="GO:0031419">
    <property type="term" value="F:cobalamin binding"/>
    <property type="evidence" value="ECO:0007669"/>
    <property type="project" value="InterPro"/>
</dbReference>
<evidence type="ECO:0000256" key="2">
    <source>
        <dbReference type="ARBA" id="ARBA00022801"/>
    </source>
</evidence>
<reference evidence="5 6" key="1">
    <citation type="submission" date="2020-08" db="EMBL/GenBank/DDBJ databases">
        <title>Oceanospirillum sp. nov. isolated from marine sediment.</title>
        <authorList>
            <person name="Ji X."/>
        </authorList>
    </citation>
    <scope>NUCLEOTIDE SEQUENCE [LARGE SCALE GENOMIC DNA]</scope>
    <source>
        <strain evidence="5 6">D5</strain>
    </source>
</reference>
<feature type="non-terminal residue" evidence="5">
    <location>
        <position position="1"/>
    </location>
</feature>
<evidence type="ECO:0000313" key="6">
    <source>
        <dbReference type="Proteomes" id="UP000565262"/>
    </source>
</evidence>
<keyword evidence="3" id="KW-0342">GTP-binding</keyword>
<keyword evidence="1" id="KW-0547">Nucleotide-binding</keyword>
<dbReference type="AlphaFoldDB" id="A0A839IZ81"/>
<dbReference type="GO" id="GO:0005525">
    <property type="term" value="F:GTP binding"/>
    <property type="evidence" value="ECO:0007669"/>
    <property type="project" value="UniProtKB-KW"/>
</dbReference>
<proteinExistence type="predicted"/>
<evidence type="ECO:0000256" key="1">
    <source>
        <dbReference type="ARBA" id="ARBA00022741"/>
    </source>
</evidence>
<sequence>TFLSSKGSPTILPAEVIRATEEEKQSQIKTLENLHKANDTKEFLKQLQETAINNQNIFQALMEVCKVCSLGQITQGLFEVGGQYRRNM</sequence>
<evidence type="ECO:0000256" key="4">
    <source>
        <dbReference type="ARBA" id="ARBA00023186"/>
    </source>
</evidence>
<dbReference type="InterPro" id="IPR052040">
    <property type="entry name" value="GTPase/Isobutyryl-CoA_mutase"/>
</dbReference>
<dbReference type="Gene3D" id="3.20.20.240">
    <property type="entry name" value="Methylmalonyl-CoA mutase"/>
    <property type="match status" value="1"/>
</dbReference>
<dbReference type="GO" id="GO:0016787">
    <property type="term" value="F:hydrolase activity"/>
    <property type="evidence" value="ECO:0007669"/>
    <property type="project" value="UniProtKB-KW"/>
</dbReference>
<dbReference type="Proteomes" id="UP000565262">
    <property type="component" value="Unassembled WGS sequence"/>
</dbReference>
<keyword evidence="4" id="KW-0143">Chaperone</keyword>
<dbReference type="EMBL" id="JACJFM010000161">
    <property type="protein sequence ID" value="MBB1489749.1"/>
    <property type="molecule type" value="Genomic_DNA"/>
</dbReference>
<gene>
    <name evidence="5" type="ORF">H4O21_24375</name>
</gene>
<protein>
    <submittedName>
        <fullName evidence="5">Methylmalonyl-CoA mutase</fullName>
    </submittedName>
</protein>
<dbReference type="PANTHER" id="PTHR43087">
    <property type="entry name" value="LYSINE/ARGININE/ORNITHINE TRANSPORT SYSTEM KINASE"/>
    <property type="match status" value="1"/>
</dbReference>
<evidence type="ECO:0000313" key="5">
    <source>
        <dbReference type="EMBL" id="MBB1489749.1"/>
    </source>
</evidence>
<comment type="caution">
    <text evidence="5">The sequence shown here is derived from an EMBL/GenBank/DDBJ whole genome shotgun (WGS) entry which is preliminary data.</text>
</comment>
<keyword evidence="2" id="KW-0378">Hydrolase</keyword>
<evidence type="ECO:0000256" key="3">
    <source>
        <dbReference type="ARBA" id="ARBA00023134"/>
    </source>
</evidence>
<accession>A0A839IZ81</accession>
<dbReference type="InterPro" id="IPR016176">
    <property type="entry name" value="Cbl-dep_enz_cat"/>
</dbReference>
<name>A0A839IZ81_9GAMM</name>